<evidence type="ECO:0000259" key="1">
    <source>
        <dbReference type="Pfam" id="PF00149"/>
    </source>
</evidence>
<dbReference type="InterPro" id="IPR029052">
    <property type="entry name" value="Metallo-depent_PP-like"/>
</dbReference>
<dbReference type="Gene3D" id="3.60.21.10">
    <property type="match status" value="1"/>
</dbReference>
<sequence length="346" mass="40727">MKTDILFDKAITFTDIHFGMKNNSKQHNEDCVNFVKFMIEEAKKNEIRVAIFMGDYFHNRSNINIQTLNYGLEVLQMLNDNFDKVYFIVGNHDMYHKNKRDITSINMAKVYNNIVFINEITTIKDCTFIPFMIDDEYKQLPHIKSKYVFGHLELPGYLLNKMVEMPDCGKENEDSFSSCEYVFSGHFHKRQAKLTRHGTKIVYTGNCFPHNFSDTWDDARGVMILEHGKEPQFKAWEHAPKYRTFTLSEFLSNPQYYVQNDTINKVLIDVNISTDEISFIREIFSSQYNIREFNAVANKQNIKELLESEQEFENTESVDEIVIQQIMELDSTMFDKSLLIQIYNSL</sequence>
<dbReference type="GeneID" id="80645181"/>
<accession>A0A0A8J963</accession>
<dbReference type="PANTHER" id="PTHR30337">
    <property type="entry name" value="COMPONENT OF ATP-DEPENDENT DSDNA EXONUCLEASE"/>
    <property type="match status" value="1"/>
</dbReference>
<organismHost>
    <name type="scientific">Klebsiella</name>
    <dbReference type="NCBI Taxonomy" id="570"/>
</organismHost>
<proteinExistence type="predicted"/>
<protein>
    <submittedName>
        <fullName evidence="2">Endonuclease subunit</fullName>
    </submittedName>
</protein>
<dbReference type="InterPro" id="IPR050535">
    <property type="entry name" value="DNA_Repair-Maintenance_Comp"/>
</dbReference>
<dbReference type="InterPro" id="IPR004843">
    <property type="entry name" value="Calcineurin-like_PHP"/>
</dbReference>
<dbReference type="RefSeq" id="YP_010842996.1">
    <property type="nucleotide sequence ID" value="NC_027399.1"/>
</dbReference>
<dbReference type="SUPFAM" id="SSF56300">
    <property type="entry name" value="Metallo-dependent phosphatases"/>
    <property type="match status" value="1"/>
</dbReference>
<dbReference type="OrthoDB" id="3083at10239"/>
<keyword evidence="3" id="KW-1185">Reference proteome</keyword>
<keyword evidence="2" id="KW-0540">Nuclease</keyword>
<feature type="domain" description="Calcineurin-like phosphoesterase" evidence="1">
    <location>
        <begin position="13"/>
        <end position="189"/>
    </location>
</feature>
<name>A0A0A8J963_BPK64</name>
<keyword evidence="2" id="KW-0255">Endonuclease</keyword>
<dbReference type="Proteomes" id="UP000202478">
    <property type="component" value="Segment"/>
</dbReference>
<evidence type="ECO:0000313" key="3">
    <source>
        <dbReference type="Proteomes" id="UP000202478"/>
    </source>
</evidence>
<evidence type="ECO:0000313" key="2">
    <source>
        <dbReference type="EMBL" id="BAQ02798.1"/>
    </source>
</evidence>
<dbReference type="GO" id="GO:0016787">
    <property type="term" value="F:hydrolase activity"/>
    <property type="evidence" value="ECO:0007669"/>
    <property type="project" value="InterPro"/>
</dbReference>
<organism evidence="2 3">
    <name type="scientific">Klebsiella phage K64-1</name>
    <name type="common">Bacteriophage K64-1</name>
    <dbReference type="NCBI Taxonomy" id="1439894"/>
    <lineage>
        <taxon>Viruses</taxon>
        <taxon>Duplodnaviria</taxon>
        <taxon>Heunggongvirae</taxon>
        <taxon>Uroviricota</taxon>
        <taxon>Caudoviricetes</taxon>
        <taxon>Alcyoneusvirus</taxon>
        <taxon>Alcyoneusvirus K641</taxon>
    </lineage>
</organism>
<dbReference type="GO" id="GO:0004519">
    <property type="term" value="F:endonuclease activity"/>
    <property type="evidence" value="ECO:0007669"/>
    <property type="project" value="UniProtKB-KW"/>
</dbReference>
<reference evidence="3" key="1">
    <citation type="journal article" date="2015" name="Antimicrob. Agents Chemother.">
        <title>Identification of capsular types in carbapenem-resistant Klebsiella pneumoniae strains by wzc sequencing and implications in capsule depolymerase treatment.</title>
        <authorList>
            <person name="Pan Y.-J."/>
            <person name="Lin T.-L."/>
            <person name="Lin Y.-T."/>
            <person name="Su P.-A."/>
            <person name="Chen C.-T."/>
            <person name="Hsieh P.-F."/>
            <person name="Hsu C.-R."/>
            <person name="Chen C.-C."/>
            <person name="Hsieh Y.-C."/>
            <person name="Wang J.-T."/>
        </authorList>
    </citation>
    <scope>NUCLEOTIDE SEQUENCE [LARGE SCALE GENOMIC DNA]</scope>
</reference>
<dbReference type="Pfam" id="PF00149">
    <property type="entry name" value="Metallophos"/>
    <property type="match status" value="1"/>
</dbReference>
<dbReference type="KEGG" id="vg:80645181"/>
<dbReference type="EMBL" id="AB897757">
    <property type="protein sequence ID" value="BAQ02798.1"/>
    <property type="molecule type" value="Genomic_DNA"/>
</dbReference>
<keyword evidence="2" id="KW-0378">Hydrolase</keyword>